<keyword evidence="5" id="KW-0175">Coiled coil</keyword>
<evidence type="ECO:0000256" key="2">
    <source>
        <dbReference type="ARBA" id="ARBA00022771"/>
    </source>
</evidence>
<evidence type="ECO:0000256" key="1">
    <source>
        <dbReference type="ARBA" id="ARBA00022723"/>
    </source>
</evidence>
<evidence type="ECO:0000313" key="9">
    <source>
        <dbReference type="Proteomes" id="UP001642484"/>
    </source>
</evidence>
<organism evidence="8 9">
    <name type="scientific">Durusdinium trenchii</name>
    <dbReference type="NCBI Taxonomy" id="1381693"/>
    <lineage>
        <taxon>Eukaryota</taxon>
        <taxon>Sar</taxon>
        <taxon>Alveolata</taxon>
        <taxon>Dinophyceae</taxon>
        <taxon>Suessiales</taxon>
        <taxon>Symbiodiniaceae</taxon>
        <taxon>Durusdinium</taxon>
    </lineage>
</organism>
<dbReference type="Gene3D" id="6.10.140.2220">
    <property type="match status" value="1"/>
</dbReference>
<gene>
    <name evidence="8" type="ORF">CCMP2556_LOCUS21247</name>
</gene>
<sequence length="416" mass="45168">MASPDELDAASVASPHASPEHRDGAREATEPCVVCRGPTVLCCSGGRVGERGGGIGGVRSSSESCEDVFYCSISCQQKDWATHRLACHRHSDQVAQKALSSAVVLPETKDRGLQRPVIQYRLTATHPQEIPAFKQEIVLAGREHAIKGAEEKREQLRAAAVAASRDRRYMDVLDSAMQAYQMGSAESRRRTAGEPDVDLNQLVELLLLARATHVAGEHASGLKYLDHLAKMVDSLTGADGNLPIFHPCSAATLLLCTAELCLLFGQQERATDYSRAYLAMARLAHGEGSPAAGDAYGFHAALLTRRGSLEEALHHTMMMLQVRQRCGSEKSVADAHWNIGVLLRELHQYTSALESLESSREIYSRCSGEGLETSQTESRRSIEGGRPASGRGEPRGSMGVPSDLVQRMELEVQKAR</sequence>
<feature type="domain" description="MYND-type" evidence="7">
    <location>
        <begin position="32"/>
        <end position="87"/>
    </location>
</feature>
<proteinExistence type="predicted"/>
<keyword evidence="1" id="KW-0479">Metal-binding</keyword>
<evidence type="ECO:0000256" key="5">
    <source>
        <dbReference type="SAM" id="Coils"/>
    </source>
</evidence>
<dbReference type="EMBL" id="CAXAMN010012780">
    <property type="protein sequence ID" value="CAK9039015.1"/>
    <property type="molecule type" value="Genomic_DNA"/>
</dbReference>
<protein>
    <recommendedName>
        <fullName evidence="7">MYND-type domain-containing protein</fullName>
    </recommendedName>
</protein>
<evidence type="ECO:0000256" key="6">
    <source>
        <dbReference type="SAM" id="MobiDB-lite"/>
    </source>
</evidence>
<keyword evidence="3" id="KW-0862">Zinc</keyword>
<dbReference type="Proteomes" id="UP001642484">
    <property type="component" value="Unassembled WGS sequence"/>
</dbReference>
<feature type="region of interest" description="Disordered" evidence="6">
    <location>
        <begin position="367"/>
        <end position="416"/>
    </location>
</feature>
<reference evidence="8 9" key="1">
    <citation type="submission" date="2024-02" db="EMBL/GenBank/DDBJ databases">
        <authorList>
            <person name="Chen Y."/>
            <person name="Shah S."/>
            <person name="Dougan E. K."/>
            <person name="Thang M."/>
            <person name="Chan C."/>
        </authorList>
    </citation>
    <scope>NUCLEOTIDE SEQUENCE [LARGE SCALE GENOMIC DNA]</scope>
</reference>
<evidence type="ECO:0000259" key="7">
    <source>
        <dbReference type="PROSITE" id="PS50865"/>
    </source>
</evidence>
<feature type="compositionally biased region" description="Basic and acidic residues" evidence="6">
    <location>
        <begin position="406"/>
        <end position="416"/>
    </location>
</feature>
<comment type="caution">
    <text evidence="8">The sequence shown here is derived from an EMBL/GenBank/DDBJ whole genome shotgun (WGS) entry which is preliminary data.</text>
</comment>
<dbReference type="PROSITE" id="PS50865">
    <property type="entry name" value="ZF_MYND_2"/>
    <property type="match status" value="1"/>
</dbReference>
<keyword evidence="2 4" id="KW-0863">Zinc-finger</keyword>
<evidence type="ECO:0000256" key="3">
    <source>
        <dbReference type="ARBA" id="ARBA00022833"/>
    </source>
</evidence>
<name>A0ABP0LIJ7_9DINO</name>
<dbReference type="Pfam" id="PF01753">
    <property type="entry name" value="zf-MYND"/>
    <property type="match status" value="1"/>
</dbReference>
<dbReference type="Gene3D" id="1.25.40.10">
    <property type="entry name" value="Tetratricopeptide repeat domain"/>
    <property type="match status" value="1"/>
</dbReference>
<dbReference type="InterPro" id="IPR002893">
    <property type="entry name" value="Znf_MYND"/>
</dbReference>
<accession>A0ABP0LIJ7</accession>
<dbReference type="InterPro" id="IPR011990">
    <property type="entry name" value="TPR-like_helical_dom_sf"/>
</dbReference>
<dbReference type="SUPFAM" id="SSF144232">
    <property type="entry name" value="HIT/MYND zinc finger-like"/>
    <property type="match status" value="1"/>
</dbReference>
<evidence type="ECO:0000313" key="8">
    <source>
        <dbReference type="EMBL" id="CAK9039015.1"/>
    </source>
</evidence>
<feature type="coiled-coil region" evidence="5">
    <location>
        <begin position="139"/>
        <end position="166"/>
    </location>
</feature>
<keyword evidence="9" id="KW-1185">Reference proteome</keyword>
<dbReference type="SUPFAM" id="SSF48452">
    <property type="entry name" value="TPR-like"/>
    <property type="match status" value="1"/>
</dbReference>
<feature type="region of interest" description="Disordered" evidence="6">
    <location>
        <begin position="1"/>
        <end position="25"/>
    </location>
</feature>
<evidence type="ECO:0000256" key="4">
    <source>
        <dbReference type="PROSITE-ProRule" id="PRU00134"/>
    </source>
</evidence>